<accession>A0AAP0M555</accession>
<gene>
    <name evidence="1" type="ORF">WN944_014133</name>
</gene>
<proteinExistence type="predicted"/>
<evidence type="ECO:0000313" key="1">
    <source>
        <dbReference type="EMBL" id="KAK9198946.1"/>
    </source>
</evidence>
<dbReference type="EMBL" id="JBCGBO010000005">
    <property type="protein sequence ID" value="KAK9198946.1"/>
    <property type="molecule type" value="Genomic_DNA"/>
</dbReference>
<dbReference type="Proteomes" id="UP001428341">
    <property type="component" value="Unassembled WGS sequence"/>
</dbReference>
<evidence type="ECO:0000313" key="2">
    <source>
        <dbReference type="Proteomes" id="UP001428341"/>
    </source>
</evidence>
<dbReference type="AlphaFoldDB" id="A0AAP0M555"/>
<organism evidence="1 2">
    <name type="scientific">Citrus x changshan-huyou</name>
    <dbReference type="NCBI Taxonomy" id="2935761"/>
    <lineage>
        <taxon>Eukaryota</taxon>
        <taxon>Viridiplantae</taxon>
        <taxon>Streptophyta</taxon>
        <taxon>Embryophyta</taxon>
        <taxon>Tracheophyta</taxon>
        <taxon>Spermatophyta</taxon>
        <taxon>Magnoliopsida</taxon>
        <taxon>eudicotyledons</taxon>
        <taxon>Gunneridae</taxon>
        <taxon>Pentapetalae</taxon>
        <taxon>rosids</taxon>
        <taxon>malvids</taxon>
        <taxon>Sapindales</taxon>
        <taxon>Rutaceae</taxon>
        <taxon>Aurantioideae</taxon>
        <taxon>Citrus</taxon>
    </lineage>
</organism>
<name>A0AAP0M555_9ROSI</name>
<protein>
    <recommendedName>
        <fullName evidence="3">F-box domain-containing protein</fullName>
    </recommendedName>
</protein>
<reference evidence="1 2" key="1">
    <citation type="submission" date="2024-05" db="EMBL/GenBank/DDBJ databases">
        <title>Haplotype-resolved chromosome-level genome assembly of Huyou (Citrus changshanensis).</title>
        <authorList>
            <person name="Miao C."/>
            <person name="Chen W."/>
            <person name="Wu Y."/>
            <person name="Wang L."/>
            <person name="Zhao S."/>
            <person name="Grierson D."/>
            <person name="Xu C."/>
            <person name="Chen K."/>
        </authorList>
    </citation>
    <scope>NUCLEOTIDE SEQUENCE [LARGE SCALE GENOMIC DNA]</scope>
    <source>
        <strain evidence="1">01-14</strain>
        <tissue evidence="1">Leaf</tissue>
    </source>
</reference>
<sequence length="209" mass="24085">MEPRSCWEDLNLDILMKIFDGISSSDLSCNISSVCCSWQLACWYILCWANKNNLLDLSLIRPALANAKFTSSRDRVLMKLLKSILDDNDTLGNIYLENWRLSIRTLLFPEDLKISDAHLIYASQRTKGIDRLVLLGSSEITDDDLSNLKATMNVNFALRKRDGFQEWGFHNNVEEGTKYEWRNWLRRGLTVPMMMKLIVTFEGLFSGGF</sequence>
<comment type="caution">
    <text evidence="1">The sequence shown here is derived from an EMBL/GenBank/DDBJ whole genome shotgun (WGS) entry which is preliminary data.</text>
</comment>
<evidence type="ECO:0008006" key="3">
    <source>
        <dbReference type="Google" id="ProtNLM"/>
    </source>
</evidence>
<keyword evidence="2" id="KW-1185">Reference proteome</keyword>